<evidence type="ECO:0000256" key="5">
    <source>
        <dbReference type="ARBA" id="ARBA00022475"/>
    </source>
</evidence>
<dbReference type="SMART" id="SM00388">
    <property type="entry name" value="HisKA"/>
    <property type="match status" value="1"/>
</dbReference>
<dbReference type="PANTHER" id="PTHR45339">
    <property type="entry name" value="HYBRID SIGNAL TRANSDUCTION HISTIDINE KINASE J"/>
    <property type="match status" value="1"/>
</dbReference>
<evidence type="ECO:0000256" key="17">
    <source>
        <dbReference type="PROSITE-ProRule" id="PRU00169"/>
    </source>
</evidence>
<evidence type="ECO:0000256" key="8">
    <source>
        <dbReference type="ARBA" id="ARBA00022692"/>
    </source>
</evidence>
<feature type="domain" description="HPt" evidence="21">
    <location>
        <begin position="865"/>
        <end position="949"/>
    </location>
</feature>
<dbReference type="PROSITE" id="PS50110">
    <property type="entry name" value="RESPONSE_REGULATORY"/>
    <property type="match status" value="2"/>
</dbReference>
<dbReference type="Gene3D" id="3.40.50.2300">
    <property type="match status" value="2"/>
</dbReference>
<evidence type="ECO:0000256" key="4">
    <source>
        <dbReference type="ARBA" id="ARBA00018672"/>
    </source>
</evidence>
<feature type="modified residue" description="4-aspartylphosphate" evidence="17">
    <location>
        <position position="770"/>
    </location>
</feature>
<evidence type="ECO:0000259" key="18">
    <source>
        <dbReference type="PROSITE" id="PS50109"/>
    </source>
</evidence>
<dbReference type="NCBIfam" id="TIGR00229">
    <property type="entry name" value="sensory_box"/>
    <property type="match status" value="1"/>
</dbReference>
<dbReference type="Gene3D" id="1.10.287.130">
    <property type="match status" value="1"/>
</dbReference>
<evidence type="ECO:0000256" key="16">
    <source>
        <dbReference type="PROSITE-ProRule" id="PRU00110"/>
    </source>
</evidence>
<feature type="domain" description="PAC" evidence="20">
    <location>
        <begin position="263"/>
        <end position="315"/>
    </location>
</feature>
<dbReference type="Proteomes" id="UP001256646">
    <property type="component" value="Unassembled WGS sequence"/>
</dbReference>
<evidence type="ECO:0000259" key="20">
    <source>
        <dbReference type="PROSITE" id="PS50113"/>
    </source>
</evidence>
<evidence type="ECO:0000313" key="22">
    <source>
        <dbReference type="EMBL" id="MDR5587367.1"/>
    </source>
</evidence>
<dbReference type="SUPFAM" id="SSF55781">
    <property type="entry name" value="GAF domain-like"/>
    <property type="match status" value="1"/>
</dbReference>
<evidence type="ECO:0000256" key="2">
    <source>
        <dbReference type="ARBA" id="ARBA00004651"/>
    </source>
</evidence>
<evidence type="ECO:0000256" key="6">
    <source>
        <dbReference type="ARBA" id="ARBA00022553"/>
    </source>
</evidence>
<sequence>MSYEDKYTNIRHSYDCLKLINYTFQKFLDVDSINYQIELKKSLEEIGLLFELDRIYIYYFSEDPTFMQIECQWNKKDIKPKREIQQDEVVYALPWLIREIKNNDFVAINNMDELPAEAVFEEEAFLKEGIKASLIIPLKNENKLIGFIGYESLSKPIIWEEDQVKILRDISRAFSYTRARIINEKAYESTLNGQAILLNNSESQIWALRNVTSYATVNEAHAKFFGKKKKNLEYQDLYDIFDIDTANKLSENNWDLFQKNEPAEKELEIKNWKGENRLLKIKSKPQRDEVGNIKFIICTADDITEQRIAETELYKAKEQAEAANIAKGQFLANMSHEIRTPMNGILGFLELLKSTNMSLEQKEFIREAKAASEILLHIINDILDFSKIEARKLTMENIGFNLRNIIEDAVSLLAHKAAEKGVQLYTMINLGVPEEVVGDPARLSQILNNLISNAVKFTECGEISVTVDCLEEENGTAMLNFQVKDTGIGIHKDHINTIFQSFSQGDSSTTRKYGGTGLGLAISNELVKMMGGKIHVESVLGEGSTFKFNVRLKITKRASEQKFAFEKLNGVNILIVDDNTNNRKIMSSYIQGNGLKVFEAQNATSAMTTIFSNANTENKISVAIINYQMSDMSAYELATTLKTIPFAKDIKLILLTSVAQKVEAKVAKEYGFSSYLGKPVRRDDLLACIAMALGLKKEDKEEHQVIMKHVVKEVKNALKPRILLVEDNEMNRKIVISMLKSRNMTCDVAVDGSEALKAVSEKDYDVVFMDCQMPIMDGYECTSKIRLIEGDKKHTTIIAMTANAMEGDSEKCIESGMDEYISKPINFDTMFNMIEVNIKERELRADYISIIDNNIDHFVEITGLEKDDAREIFEDYIKYLPNLLAGINDAIESNDFKKLAKLTHELKGSTGTLRITSIYELAIKLEEKTTKREIDECARLFIKIKELFY</sequence>
<dbReference type="Gene3D" id="3.30.450.40">
    <property type="match status" value="1"/>
</dbReference>
<dbReference type="SUPFAM" id="SSF47384">
    <property type="entry name" value="Homodimeric domain of signal transducing histidine kinase"/>
    <property type="match status" value="1"/>
</dbReference>
<comment type="subcellular location">
    <subcellularLocation>
        <location evidence="2">Cell membrane</location>
        <topology evidence="2">Multi-pass membrane protein</topology>
    </subcellularLocation>
</comment>
<keyword evidence="7" id="KW-0808">Transferase</keyword>
<dbReference type="Pfam" id="PF02518">
    <property type="entry name" value="HATPase_c"/>
    <property type="match status" value="1"/>
</dbReference>
<reference evidence="22 23" key="1">
    <citation type="submission" date="2023-09" db="EMBL/GenBank/DDBJ databases">
        <authorList>
            <person name="Zhai L."/>
        </authorList>
    </citation>
    <scope>NUCLEOTIDE SEQUENCE [LARGE SCALE GENOMIC DNA]</scope>
    <source>
        <strain evidence="22 23">5 N-1</strain>
    </source>
</reference>
<dbReference type="InterPro" id="IPR029016">
    <property type="entry name" value="GAF-like_dom_sf"/>
</dbReference>
<dbReference type="SUPFAM" id="SSF55874">
    <property type="entry name" value="ATPase domain of HSP90 chaperone/DNA topoisomerase II/histidine kinase"/>
    <property type="match status" value="1"/>
</dbReference>
<keyword evidence="5" id="KW-1003">Cell membrane</keyword>
<dbReference type="Pfam" id="PF00072">
    <property type="entry name" value="Response_reg"/>
    <property type="match status" value="2"/>
</dbReference>
<evidence type="ECO:0000256" key="12">
    <source>
        <dbReference type="ARBA" id="ARBA00022989"/>
    </source>
</evidence>
<comment type="catalytic activity">
    <reaction evidence="1">
        <text>ATP + protein L-histidine = ADP + protein N-phospho-L-histidine.</text>
        <dbReference type="EC" id="2.7.13.3"/>
    </reaction>
</comment>
<dbReference type="InterPro" id="IPR000014">
    <property type="entry name" value="PAS"/>
</dbReference>
<comment type="caution">
    <text evidence="22">The sequence shown here is derived from an EMBL/GenBank/DDBJ whole genome shotgun (WGS) entry which is preliminary data.</text>
</comment>
<dbReference type="Pfam" id="PF01590">
    <property type="entry name" value="GAF"/>
    <property type="match status" value="1"/>
</dbReference>
<dbReference type="RefSeq" id="WP_252211875.1">
    <property type="nucleotide sequence ID" value="NZ_JAVJAN010000017.1"/>
</dbReference>
<dbReference type="Pfam" id="PF01627">
    <property type="entry name" value="Hpt"/>
    <property type="match status" value="1"/>
</dbReference>
<evidence type="ECO:0000256" key="14">
    <source>
        <dbReference type="ARBA" id="ARBA00023136"/>
    </source>
</evidence>
<dbReference type="CDD" id="cd16922">
    <property type="entry name" value="HATPase_EvgS-ArcB-TorS-like"/>
    <property type="match status" value="1"/>
</dbReference>
<dbReference type="InterPro" id="IPR008207">
    <property type="entry name" value="Sig_transdc_His_kin_Hpt_dom"/>
</dbReference>
<evidence type="ECO:0000313" key="23">
    <source>
        <dbReference type="Proteomes" id="UP001256646"/>
    </source>
</evidence>
<evidence type="ECO:0000256" key="3">
    <source>
        <dbReference type="ARBA" id="ARBA00012438"/>
    </source>
</evidence>
<keyword evidence="14" id="KW-0472">Membrane</keyword>
<keyword evidence="23" id="KW-1185">Reference proteome</keyword>
<name>A0ABU1EG46_9CLOT</name>
<keyword evidence="12" id="KW-1133">Transmembrane helix</keyword>
<dbReference type="InterPro" id="IPR003661">
    <property type="entry name" value="HisK_dim/P_dom"/>
</dbReference>
<keyword evidence="13" id="KW-0902">Two-component regulatory system</keyword>
<dbReference type="CDD" id="cd17546">
    <property type="entry name" value="REC_hyHK_CKI1_RcsC-like"/>
    <property type="match status" value="1"/>
</dbReference>
<dbReference type="SUPFAM" id="SSF52172">
    <property type="entry name" value="CheY-like"/>
    <property type="match status" value="2"/>
</dbReference>
<comment type="function">
    <text evidence="15">May play the central regulatory role in sporulation. It may be an element of the effector pathway responsible for the activation of sporulation genes in response to nutritional stress. Spo0A may act in concert with spo0H (a sigma factor) to control the expression of some genes that are critical to the sporulation process.</text>
</comment>
<dbReference type="InterPro" id="IPR000700">
    <property type="entry name" value="PAS-assoc_C"/>
</dbReference>
<gene>
    <name evidence="22" type="ORF">RGC78_07765</name>
</gene>
<dbReference type="Pfam" id="PF00512">
    <property type="entry name" value="HisKA"/>
    <property type="match status" value="1"/>
</dbReference>
<dbReference type="InterPro" id="IPR005467">
    <property type="entry name" value="His_kinase_dom"/>
</dbReference>
<protein>
    <recommendedName>
        <fullName evidence="4">Stage 0 sporulation protein A homolog</fullName>
        <ecNumber evidence="3">2.7.13.3</ecNumber>
    </recommendedName>
</protein>
<feature type="modified residue" description="Phosphohistidine" evidence="16">
    <location>
        <position position="904"/>
    </location>
</feature>
<dbReference type="Gene3D" id="3.30.450.20">
    <property type="entry name" value="PAS domain"/>
    <property type="match status" value="1"/>
</dbReference>
<dbReference type="InterPro" id="IPR011006">
    <property type="entry name" value="CheY-like_superfamily"/>
</dbReference>
<keyword evidence="11" id="KW-0067">ATP-binding</keyword>
<dbReference type="EC" id="2.7.13.3" evidence="3"/>
<proteinExistence type="predicted"/>
<dbReference type="EMBL" id="JAVJAN010000017">
    <property type="protein sequence ID" value="MDR5587367.1"/>
    <property type="molecule type" value="Genomic_DNA"/>
</dbReference>
<dbReference type="SMART" id="SM00387">
    <property type="entry name" value="HATPase_c"/>
    <property type="match status" value="1"/>
</dbReference>
<dbReference type="SUPFAM" id="SSF55785">
    <property type="entry name" value="PYP-like sensor domain (PAS domain)"/>
    <property type="match status" value="1"/>
</dbReference>
<feature type="domain" description="Response regulatory" evidence="19">
    <location>
        <begin position="721"/>
        <end position="838"/>
    </location>
</feature>
<feature type="domain" description="Histidine kinase" evidence="18">
    <location>
        <begin position="333"/>
        <end position="554"/>
    </location>
</feature>
<dbReference type="InterPro" id="IPR036890">
    <property type="entry name" value="HATPase_C_sf"/>
</dbReference>
<dbReference type="Gene3D" id="3.30.565.10">
    <property type="entry name" value="Histidine kinase-like ATPase, C-terminal domain"/>
    <property type="match status" value="1"/>
</dbReference>
<dbReference type="PANTHER" id="PTHR45339:SF1">
    <property type="entry name" value="HYBRID SIGNAL TRANSDUCTION HISTIDINE KINASE J"/>
    <property type="match status" value="1"/>
</dbReference>
<dbReference type="InterPro" id="IPR036097">
    <property type="entry name" value="HisK_dim/P_sf"/>
</dbReference>
<evidence type="ECO:0000259" key="19">
    <source>
        <dbReference type="PROSITE" id="PS50110"/>
    </source>
</evidence>
<dbReference type="InterPro" id="IPR003018">
    <property type="entry name" value="GAF"/>
</dbReference>
<keyword evidence="8" id="KW-0812">Transmembrane</keyword>
<dbReference type="InterPro" id="IPR035965">
    <property type="entry name" value="PAS-like_dom_sf"/>
</dbReference>
<feature type="domain" description="Response regulatory" evidence="19">
    <location>
        <begin position="572"/>
        <end position="693"/>
    </location>
</feature>
<keyword evidence="6 17" id="KW-0597">Phosphoprotein</keyword>
<keyword evidence="10" id="KW-0418">Kinase</keyword>
<dbReference type="PROSITE" id="PS50894">
    <property type="entry name" value="HPT"/>
    <property type="match status" value="1"/>
</dbReference>
<organism evidence="22 23">
    <name type="scientific">Clostridium aquiflavi</name>
    <dbReference type="NCBI Taxonomy" id="3073603"/>
    <lineage>
        <taxon>Bacteria</taxon>
        <taxon>Bacillati</taxon>
        <taxon>Bacillota</taxon>
        <taxon>Clostridia</taxon>
        <taxon>Eubacteriales</taxon>
        <taxon>Clostridiaceae</taxon>
        <taxon>Clostridium</taxon>
    </lineage>
</organism>
<evidence type="ECO:0000259" key="21">
    <source>
        <dbReference type="PROSITE" id="PS50894"/>
    </source>
</evidence>
<evidence type="ECO:0000256" key="13">
    <source>
        <dbReference type="ARBA" id="ARBA00023012"/>
    </source>
</evidence>
<evidence type="ECO:0000256" key="1">
    <source>
        <dbReference type="ARBA" id="ARBA00000085"/>
    </source>
</evidence>
<dbReference type="CDD" id="cd00082">
    <property type="entry name" value="HisKA"/>
    <property type="match status" value="1"/>
</dbReference>
<evidence type="ECO:0000256" key="7">
    <source>
        <dbReference type="ARBA" id="ARBA00022679"/>
    </source>
</evidence>
<dbReference type="PROSITE" id="PS50113">
    <property type="entry name" value="PAC"/>
    <property type="match status" value="1"/>
</dbReference>
<evidence type="ECO:0000256" key="15">
    <source>
        <dbReference type="ARBA" id="ARBA00024867"/>
    </source>
</evidence>
<dbReference type="SMART" id="SM00448">
    <property type="entry name" value="REC"/>
    <property type="match status" value="2"/>
</dbReference>
<dbReference type="InterPro" id="IPR036641">
    <property type="entry name" value="HPT_dom_sf"/>
</dbReference>
<evidence type="ECO:0000256" key="9">
    <source>
        <dbReference type="ARBA" id="ARBA00022741"/>
    </source>
</evidence>
<dbReference type="PROSITE" id="PS50109">
    <property type="entry name" value="HIS_KIN"/>
    <property type="match status" value="1"/>
</dbReference>
<dbReference type="SUPFAM" id="SSF47226">
    <property type="entry name" value="Histidine-containing phosphotransfer domain, HPT domain"/>
    <property type="match status" value="1"/>
</dbReference>
<dbReference type="InterPro" id="IPR001789">
    <property type="entry name" value="Sig_transdc_resp-reg_receiver"/>
</dbReference>
<comment type="caution">
    <text evidence="17">Lacks conserved residue(s) required for the propagation of feature annotation.</text>
</comment>
<dbReference type="InterPro" id="IPR003594">
    <property type="entry name" value="HATPase_dom"/>
</dbReference>
<evidence type="ECO:0000256" key="11">
    <source>
        <dbReference type="ARBA" id="ARBA00022840"/>
    </source>
</evidence>
<accession>A0ABU1EG46</accession>
<dbReference type="PRINTS" id="PR00344">
    <property type="entry name" value="BCTRLSENSOR"/>
</dbReference>
<keyword evidence="9" id="KW-0547">Nucleotide-binding</keyword>
<dbReference type="Gene3D" id="1.20.120.160">
    <property type="entry name" value="HPT domain"/>
    <property type="match status" value="1"/>
</dbReference>
<dbReference type="InterPro" id="IPR004358">
    <property type="entry name" value="Sig_transdc_His_kin-like_C"/>
</dbReference>
<evidence type="ECO:0000256" key="10">
    <source>
        <dbReference type="ARBA" id="ARBA00022777"/>
    </source>
</evidence>